<evidence type="ECO:0000313" key="2">
    <source>
        <dbReference type="Proteomes" id="UP000683000"/>
    </source>
</evidence>
<organism evidence="1 2">
    <name type="scientific">Boletus reticuloceps</name>
    <dbReference type="NCBI Taxonomy" id="495285"/>
    <lineage>
        <taxon>Eukaryota</taxon>
        <taxon>Fungi</taxon>
        <taxon>Dikarya</taxon>
        <taxon>Basidiomycota</taxon>
        <taxon>Agaricomycotina</taxon>
        <taxon>Agaricomycetes</taxon>
        <taxon>Agaricomycetidae</taxon>
        <taxon>Boletales</taxon>
        <taxon>Boletineae</taxon>
        <taxon>Boletaceae</taxon>
        <taxon>Boletoideae</taxon>
        <taxon>Boletus</taxon>
    </lineage>
</organism>
<dbReference type="EMBL" id="JAGFBS010000061">
    <property type="protein sequence ID" value="KAG6369888.1"/>
    <property type="molecule type" value="Genomic_DNA"/>
</dbReference>
<comment type="caution">
    <text evidence="1">The sequence shown here is derived from an EMBL/GenBank/DDBJ whole genome shotgun (WGS) entry which is preliminary data.</text>
</comment>
<reference evidence="1" key="1">
    <citation type="submission" date="2021-03" db="EMBL/GenBank/DDBJ databases">
        <title>Evolutionary innovations through gain and loss of genes in the ectomycorrhizal Boletales.</title>
        <authorList>
            <person name="Wu G."/>
            <person name="Miyauchi S."/>
            <person name="Morin E."/>
            <person name="Yang Z.-L."/>
            <person name="Xu J."/>
            <person name="Martin F.M."/>
        </authorList>
    </citation>
    <scope>NUCLEOTIDE SEQUENCE</scope>
    <source>
        <strain evidence="1">BR01</strain>
    </source>
</reference>
<gene>
    <name evidence="1" type="ORF">JVT61DRAFT_13352</name>
</gene>
<protein>
    <submittedName>
        <fullName evidence="1">Uncharacterized protein</fullName>
    </submittedName>
</protein>
<proteinExistence type="predicted"/>
<keyword evidence="2" id="KW-1185">Reference proteome</keyword>
<name>A0A8I3A3X1_9AGAM</name>
<accession>A0A8I3A3X1</accession>
<dbReference type="OrthoDB" id="3232986at2759"/>
<sequence length="113" mass="12980">MRPCAPRGCRVVWDECFLVYTRRFDVVPQQQSLVDQATGLRVLKWATRASGALLGDVFPLDQIKSYVHLVPCFGRAADPRLTSRNSSHFAQSFWLNSYFDKEFYYAISLLQGQ</sequence>
<dbReference type="Proteomes" id="UP000683000">
    <property type="component" value="Unassembled WGS sequence"/>
</dbReference>
<dbReference type="AlphaFoldDB" id="A0A8I3A3X1"/>
<evidence type="ECO:0000313" key="1">
    <source>
        <dbReference type="EMBL" id="KAG6369888.1"/>
    </source>
</evidence>